<evidence type="ECO:0000256" key="3">
    <source>
        <dbReference type="ARBA" id="ARBA00012438"/>
    </source>
</evidence>
<dbReference type="InterPro" id="IPR000700">
    <property type="entry name" value="PAS-assoc_C"/>
</dbReference>
<dbReference type="InterPro" id="IPR035965">
    <property type="entry name" value="PAS-like_dom_sf"/>
</dbReference>
<dbReference type="GO" id="GO:0016301">
    <property type="term" value="F:kinase activity"/>
    <property type="evidence" value="ECO:0007669"/>
    <property type="project" value="UniProtKB-KW"/>
</dbReference>
<feature type="transmembrane region" description="Helical" evidence="13">
    <location>
        <begin position="15"/>
        <end position="34"/>
    </location>
</feature>
<sequence>MKLTFERSKTSRSGLWVAAGAVVILVLVVLLLAVRNHRREVESAEWHLLEKGDALIRTIEAGTRAGMLRMRWGRGQLQHLLEETGRQPDVRFIAIVSPEGRILGHSMSDQIGTTLSFPERGKEGRGLRSAEYEESEGDRTFLVWREFKPLNRQAMGGRMGNHMDRMHGDDHMGGRKGEAEDHRLFPEEMQRPMIVLALDRSSYDMVRNRDLRSTFVISGLLLLLGVGGIVSLFWFQNYRMARENLKDTSAMAQEVVTSLPVGLMVVDRFGAVAFMNAAAEEISGLGASMVRGLPAADVLPDLMDTVSTSLDAGETLQEEERLCRFQGDRKVPLSISASSIVHEDGSTVGRVVILRDLREVKRLEKELRQKEKLAAIGDMAAGVAHEIRNPLSSIKGIATYFRSLFDETHDAREAAGVMIDEVDRLNRAVTELLTIAAPTRLVTARHDVGELVERSVRLVEAEAEALGVALSVDVPEKPMMAELDADRLTQSLLNLFLNALQAMQEGGGTLTVGLGEKDDMIHIAVSDSGCGMEPATLKSIFDPYYTTKAEGTGLGLAIVHKIVEAHGGSIDVVSRPGEGARFDIALPEKGGA</sequence>
<dbReference type="InterPro" id="IPR000014">
    <property type="entry name" value="PAS"/>
</dbReference>
<dbReference type="EC" id="2.7.13.3" evidence="3"/>
<dbReference type="SMART" id="SM00387">
    <property type="entry name" value="HATPase_c"/>
    <property type="match status" value="1"/>
</dbReference>
<evidence type="ECO:0000256" key="13">
    <source>
        <dbReference type="SAM" id="Phobius"/>
    </source>
</evidence>
<dbReference type="RefSeq" id="WP_236888723.1">
    <property type="nucleotide sequence ID" value="NZ_AP024488.1"/>
</dbReference>
<dbReference type="Gene3D" id="3.30.450.20">
    <property type="entry name" value="PAS domain"/>
    <property type="match status" value="1"/>
</dbReference>
<reference evidence="17 18" key="1">
    <citation type="submission" date="2021-02" db="EMBL/GenBank/DDBJ databases">
        <title>Complete genome of Desulfoluna sp. strain ASN36.</title>
        <authorList>
            <person name="Takahashi A."/>
            <person name="Kojima H."/>
            <person name="Fukui M."/>
        </authorList>
    </citation>
    <scope>NUCLEOTIDE SEQUENCE [LARGE SCALE GENOMIC DNA]</scope>
    <source>
        <strain evidence="17 18">ASN36</strain>
    </source>
</reference>
<dbReference type="CDD" id="cd00082">
    <property type="entry name" value="HisKA"/>
    <property type="match status" value="1"/>
</dbReference>
<evidence type="ECO:0000256" key="8">
    <source>
        <dbReference type="ARBA" id="ARBA00022741"/>
    </source>
</evidence>
<dbReference type="SUPFAM" id="SSF103190">
    <property type="entry name" value="Sensory domain-like"/>
    <property type="match status" value="1"/>
</dbReference>
<dbReference type="InterPro" id="IPR029151">
    <property type="entry name" value="Sensor-like_sf"/>
</dbReference>
<keyword evidence="11 13" id="KW-1133">Transmembrane helix</keyword>
<keyword evidence="10" id="KW-0067">ATP-binding</keyword>
<name>A0ABM7PI82_9BACT</name>
<dbReference type="InterPro" id="IPR005467">
    <property type="entry name" value="His_kinase_dom"/>
</dbReference>
<evidence type="ECO:0000256" key="4">
    <source>
        <dbReference type="ARBA" id="ARBA00022475"/>
    </source>
</evidence>
<dbReference type="EMBL" id="AP024488">
    <property type="protein sequence ID" value="BCS97291.1"/>
    <property type="molecule type" value="Genomic_DNA"/>
</dbReference>
<evidence type="ECO:0000256" key="6">
    <source>
        <dbReference type="ARBA" id="ARBA00022679"/>
    </source>
</evidence>
<dbReference type="InterPro" id="IPR036890">
    <property type="entry name" value="HATPase_C_sf"/>
</dbReference>
<keyword evidence="18" id="KW-1185">Reference proteome</keyword>
<dbReference type="CDD" id="cd00130">
    <property type="entry name" value="PAS"/>
    <property type="match status" value="1"/>
</dbReference>
<evidence type="ECO:0000313" key="18">
    <source>
        <dbReference type="Proteomes" id="UP001320148"/>
    </source>
</evidence>
<dbReference type="Gene3D" id="3.30.565.10">
    <property type="entry name" value="Histidine kinase-like ATPase, C-terminal domain"/>
    <property type="match status" value="1"/>
</dbReference>
<keyword evidence="7 13" id="KW-0812">Transmembrane</keyword>
<dbReference type="PANTHER" id="PTHR43065:SF10">
    <property type="entry name" value="PEROXIDE STRESS-ACTIVATED HISTIDINE KINASE MAK3"/>
    <property type="match status" value="1"/>
</dbReference>
<evidence type="ECO:0000256" key="11">
    <source>
        <dbReference type="ARBA" id="ARBA00022989"/>
    </source>
</evidence>
<comment type="subcellular location">
    <subcellularLocation>
        <location evidence="2">Cell membrane</location>
        <topology evidence="2">Multi-pass membrane protein</topology>
    </subcellularLocation>
</comment>
<evidence type="ECO:0000259" key="16">
    <source>
        <dbReference type="PROSITE" id="PS50113"/>
    </source>
</evidence>
<proteinExistence type="predicted"/>
<gene>
    <name evidence="17" type="primary">zraS</name>
    <name evidence="17" type="ORF">DSLASN_29230</name>
</gene>
<evidence type="ECO:0000256" key="9">
    <source>
        <dbReference type="ARBA" id="ARBA00022777"/>
    </source>
</evidence>
<dbReference type="SUPFAM" id="SSF55874">
    <property type="entry name" value="ATPase domain of HSP90 chaperone/DNA topoisomerase II/histidine kinase"/>
    <property type="match status" value="1"/>
</dbReference>
<evidence type="ECO:0000256" key="5">
    <source>
        <dbReference type="ARBA" id="ARBA00022553"/>
    </source>
</evidence>
<dbReference type="SUPFAM" id="SSF55785">
    <property type="entry name" value="PYP-like sensor domain (PAS domain)"/>
    <property type="match status" value="1"/>
</dbReference>
<dbReference type="PROSITE" id="PS50109">
    <property type="entry name" value="HIS_KIN"/>
    <property type="match status" value="1"/>
</dbReference>
<dbReference type="Pfam" id="PF00989">
    <property type="entry name" value="PAS"/>
    <property type="match status" value="1"/>
</dbReference>
<protein>
    <recommendedName>
        <fullName evidence="3">histidine kinase</fullName>
        <ecNumber evidence="3">2.7.13.3</ecNumber>
    </recommendedName>
</protein>
<evidence type="ECO:0000256" key="7">
    <source>
        <dbReference type="ARBA" id="ARBA00022692"/>
    </source>
</evidence>
<evidence type="ECO:0000256" key="10">
    <source>
        <dbReference type="ARBA" id="ARBA00022840"/>
    </source>
</evidence>
<feature type="domain" description="PAS" evidence="15">
    <location>
        <begin position="248"/>
        <end position="292"/>
    </location>
</feature>
<evidence type="ECO:0000259" key="14">
    <source>
        <dbReference type="PROSITE" id="PS50109"/>
    </source>
</evidence>
<dbReference type="Pfam" id="PF00512">
    <property type="entry name" value="HisKA"/>
    <property type="match status" value="1"/>
</dbReference>
<feature type="domain" description="PAC" evidence="16">
    <location>
        <begin position="316"/>
        <end position="369"/>
    </location>
</feature>
<dbReference type="InterPro" id="IPR036097">
    <property type="entry name" value="HisK_dim/P_sf"/>
</dbReference>
<keyword evidence="9 17" id="KW-0418">Kinase</keyword>
<evidence type="ECO:0000313" key="17">
    <source>
        <dbReference type="EMBL" id="BCS97291.1"/>
    </source>
</evidence>
<dbReference type="InterPro" id="IPR013767">
    <property type="entry name" value="PAS_fold"/>
</dbReference>
<dbReference type="PANTHER" id="PTHR43065">
    <property type="entry name" value="SENSOR HISTIDINE KINASE"/>
    <property type="match status" value="1"/>
</dbReference>
<evidence type="ECO:0000256" key="2">
    <source>
        <dbReference type="ARBA" id="ARBA00004651"/>
    </source>
</evidence>
<keyword evidence="13" id="KW-0472">Membrane</keyword>
<dbReference type="SUPFAM" id="SSF47384">
    <property type="entry name" value="Homodimeric domain of signal transducing histidine kinase"/>
    <property type="match status" value="1"/>
</dbReference>
<dbReference type="NCBIfam" id="TIGR00229">
    <property type="entry name" value="sensory_box"/>
    <property type="match status" value="1"/>
</dbReference>
<dbReference type="InterPro" id="IPR003661">
    <property type="entry name" value="HisK_dim/P_dom"/>
</dbReference>
<feature type="domain" description="Histidine kinase" evidence="14">
    <location>
        <begin position="382"/>
        <end position="590"/>
    </location>
</feature>
<dbReference type="SMART" id="SM00388">
    <property type="entry name" value="HisKA"/>
    <property type="match status" value="1"/>
</dbReference>
<dbReference type="PRINTS" id="PR00344">
    <property type="entry name" value="BCTRLSENSOR"/>
</dbReference>
<dbReference type="PROSITE" id="PS50112">
    <property type="entry name" value="PAS"/>
    <property type="match status" value="1"/>
</dbReference>
<dbReference type="InterPro" id="IPR004358">
    <property type="entry name" value="Sig_transdc_His_kin-like_C"/>
</dbReference>
<organism evidence="17 18">
    <name type="scientific">Desulfoluna limicola</name>
    <dbReference type="NCBI Taxonomy" id="2810562"/>
    <lineage>
        <taxon>Bacteria</taxon>
        <taxon>Pseudomonadati</taxon>
        <taxon>Thermodesulfobacteriota</taxon>
        <taxon>Desulfobacteria</taxon>
        <taxon>Desulfobacterales</taxon>
        <taxon>Desulfolunaceae</taxon>
        <taxon>Desulfoluna</taxon>
    </lineage>
</organism>
<evidence type="ECO:0000259" key="15">
    <source>
        <dbReference type="PROSITE" id="PS50112"/>
    </source>
</evidence>
<evidence type="ECO:0000256" key="12">
    <source>
        <dbReference type="ARBA" id="ARBA00023012"/>
    </source>
</evidence>
<dbReference type="PROSITE" id="PS50113">
    <property type="entry name" value="PAC"/>
    <property type="match status" value="1"/>
</dbReference>
<dbReference type="Gene3D" id="1.10.287.130">
    <property type="match status" value="1"/>
</dbReference>
<comment type="catalytic activity">
    <reaction evidence="1">
        <text>ATP + protein L-histidine = ADP + protein N-phospho-L-histidine.</text>
        <dbReference type="EC" id="2.7.13.3"/>
    </reaction>
</comment>
<accession>A0ABM7PI82</accession>
<keyword evidence="6" id="KW-0808">Transferase</keyword>
<dbReference type="Proteomes" id="UP001320148">
    <property type="component" value="Chromosome"/>
</dbReference>
<feature type="transmembrane region" description="Helical" evidence="13">
    <location>
        <begin position="215"/>
        <end position="235"/>
    </location>
</feature>
<keyword evidence="12" id="KW-0902">Two-component regulatory system</keyword>
<evidence type="ECO:0000256" key="1">
    <source>
        <dbReference type="ARBA" id="ARBA00000085"/>
    </source>
</evidence>
<keyword evidence="5" id="KW-0597">Phosphoprotein</keyword>
<keyword evidence="4" id="KW-1003">Cell membrane</keyword>
<dbReference type="SMART" id="SM00091">
    <property type="entry name" value="PAS"/>
    <property type="match status" value="1"/>
</dbReference>
<dbReference type="InterPro" id="IPR003594">
    <property type="entry name" value="HATPase_dom"/>
</dbReference>
<keyword evidence="8" id="KW-0547">Nucleotide-binding</keyword>
<dbReference type="Pfam" id="PF02518">
    <property type="entry name" value="HATPase_c"/>
    <property type="match status" value="1"/>
</dbReference>